<keyword evidence="7 10" id="KW-0326">Glycosidase</keyword>
<dbReference type="Gene3D" id="1.50.10.10">
    <property type="match status" value="2"/>
</dbReference>
<evidence type="ECO:0000256" key="9">
    <source>
        <dbReference type="SAM" id="SignalP"/>
    </source>
</evidence>
<keyword evidence="11" id="KW-1185">Reference proteome</keyword>
<feature type="chain" id="PRO_5018210171" description="alpha-1,2-Mannosidase" evidence="9">
    <location>
        <begin position="27"/>
        <end position="1002"/>
    </location>
</feature>
<organism evidence="10 11">
    <name type="scientific">Choiromyces venosus 120613-1</name>
    <dbReference type="NCBI Taxonomy" id="1336337"/>
    <lineage>
        <taxon>Eukaryota</taxon>
        <taxon>Fungi</taxon>
        <taxon>Dikarya</taxon>
        <taxon>Ascomycota</taxon>
        <taxon>Pezizomycotina</taxon>
        <taxon>Pezizomycetes</taxon>
        <taxon>Pezizales</taxon>
        <taxon>Tuberaceae</taxon>
        <taxon>Choiromyces</taxon>
    </lineage>
</organism>
<feature type="active site" evidence="5">
    <location>
        <position position="490"/>
    </location>
</feature>
<feature type="active site" description="Proton donor" evidence="5">
    <location>
        <position position="469"/>
    </location>
</feature>
<dbReference type="InterPro" id="IPR044674">
    <property type="entry name" value="EDEM1/2/3"/>
</dbReference>
<protein>
    <recommendedName>
        <fullName evidence="7">alpha-1,2-Mannosidase</fullName>
        <ecNumber evidence="7">3.2.1.-</ecNumber>
    </recommendedName>
</protein>
<name>A0A3N4J9J1_9PEZI</name>
<dbReference type="UniPathway" id="UPA00378"/>
<dbReference type="EMBL" id="ML120455">
    <property type="protein sequence ID" value="RPA93301.1"/>
    <property type="molecule type" value="Genomic_DNA"/>
</dbReference>
<dbReference type="GO" id="GO:0005509">
    <property type="term" value="F:calcium ion binding"/>
    <property type="evidence" value="ECO:0007669"/>
    <property type="project" value="InterPro"/>
</dbReference>
<keyword evidence="9" id="KW-0732">Signal</keyword>
<dbReference type="EC" id="3.2.1.-" evidence="7"/>
<dbReference type="Pfam" id="PF01532">
    <property type="entry name" value="Glyco_hydro_47"/>
    <property type="match status" value="2"/>
</dbReference>
<comment type="cofactor">
    <cofactor evidence="6">
        <name>Ca(2+)</name>
        <dbReference type="ChEBI" id="CHEBI:29108"/>
    </cofactor>
</comment>
<feature type="binding site" evidence="6">
    <location>
        <position position="576"/>
    </location>
    <ligand>
        <name>Ca(2+)</name>
        <dbReference type="ChEBI" id="CHEBI:29108"/>
    </ligand>
</feature>
<dbReference type="GO" id="GO:1904380">
    <property type="term" value="P:endoplasmic reticulum mannose trimming"/>
    <property type="evidence" value="ECO:0007669"/>
    <property type="project" value="InterPro"/>
</dbReference>
<evidence type="ECO:0000256" key="4">
    <source>
        <dbReference type="ARBA" id="ARBA00023180"/>
    </source>
</evidence>
<feature type="active site" evidence="5">
    <location>
        <position position="364"/>
    </location>
</feature>
<comment type="subcellular location">
    <subcellularLocation>
        <location evidence="1">Endoplasmic reticulum</location>
    </subcellularLocation>
</comment>
<reference evidence="10 11" key="1">
    <citation type="journal article" date="2018" name="Nat. Ecol. Evol.">
        <title>Pezizomycetes genomes reveal the molecular basis of ectomycorrhizal truffle lifestyle.</title>
        <authorList>
            <person name="Murat C."/>
            <person name="Payen T."/>
            <person name="Noel B."/>
            <person name="Kuo A."/>
            <person name="Morin E."/>
            <person name="Chen J."/>
            <person name="Kohler A."/>
            <person name="Krizsan K."/>
            <person name="Balestrini R."/>
            <person name="Da Silva C."/>
            <person name="Montanini B."/>
            <person name="Hainaut M."/>
            <person name="Levati E."/>
            <person name="Barry K.W."/>
            <person name="Belfiori B."/>
            <person name="Cichocki N."/>
            <person name="Clum A."/>
            <person name="Dockter R.B."/>
            <person name="Fauchery L."/>
            <person name="Guy J."/>
            <person name="Iotti M."/>
            <person name="Le Tacon F."/>
            <person name="Lindquist E.A."/>
            <person name="Lipzen A."/>
            <person name="Malagnac F."/>
            <person name="Mello A."/>
            <person name="Molinier V."/>
            <person name="Miyauchi S."/>
            <person name="Poulain J."/>
            <person name="Riccioni C."/>
            <person name="Rubini A."/>
            <person name="Sitrit Y."/>
            <person name="Splivallo R."/>
            <person name="Traeger S."/>
            <person name="Wang M."/>
            <person name="Zifcakova L."/>
            <person name="Wipf D."/>
            <person name="Zambonelli A."/>
            <person name="Paolocci F."/>
            <person name="Nowrousian M."/>
            <person name="Ottonello S."/>
            <person name="Baldrian P."/>
            <person name="Spatafora J.W."/>
            <person name="Henrissat B."/>
            <person name="Nagy L.G."/>
            <person name="Aury J.M."/>
            <person name="Wincker P."/>
            <person name="Grigoriev I.V."/>
            <person name="Bonfante P."/>
            <person name="Martin F.M."/>
        </authorList>
    </citation>
    <scope>NUCLEOTIDE SEQUENCE [LARGE SCALE GENOMIC DNA]</scope>
    <source>
        <strain evidence="10 11">120613-1</strain>
    </source>
</reference>
<comment type="similarity">
    <text evidence="2 7">Belongs to the glycosyl hydrolase 47 family.</text>
</comment>
<dbReference type="GO" id="GO:0005975">
    <property type="term" value="P:carbohydrate metabolic process"/>
    <property type="evidence" value="ECO:0007669"/>
    <property type="project" value="InterPro"/>
</dbReference>
<evidence type="ECO:0000256" key="6">
    <source>
        <dbReference type="PIRSR" id="PIRSR601382-2"/>
    </source>
</evidence>
<keyword evidence="3" id="KW-0256">Endoplasmic reticulum</keyword>
<dbReference type="GO" id="GO:0044322">
    <property type="term" value="C:endoplasmic reticulum quality control compartment"/>
    <property type="evidence" value="ECO:0007669"/>
    <property type="project" value="GOC"/>
</dbReference>
<sequence length="1002" mass="112168">MASHPPLRAKTCLLILILLQCLTILCMTPSRKLELREEARVNFRHGWENYMTRAFPQDEIKPLSCAPHYRDRDNPNNIGRNDAMGDFSLTAIDTLSSLALMADSSDLDAERFWETVGEVVRIYWYNEPKECDVATENCDEKTSSWGRFHNRSRESRGFDIDAKVQVFETTIRTLGGLLSAHLFATRSLASLPVGVQPKYEYKDELLDLAYDLGLRLLPALTESPTGLPYPRINLRYGLPHKIKNPAYYRFPRRAPHPHPAPRPWTPTGEHQSEKQWGNPTKPGGVKETASEEITETCTAGAGSLVLEFTTLSRLTGDPQFEEAAKRAFEAVWDRRSDLGLFGGGVDAESGLWNGPVGGVGAGMDSFFEYAFKAFVLFAGDEYGEDSWFWKVWEQSSEAVRTHMRMEIPTMWWSNVHLGTGAPVQGASSWTDSLSAFWPGLLASSGEVEEATRGNLFYSALWSRFSALPERWNFRTGSVEGGLGWYPGRPEFAESTYMLYRATKDPWYLYVGEMIMRDLKRRCWGKCGWAGLQDVKTGERQDRMESFWLGETWTYLFLLFDEDHPLHKGDDPWVFTTEGHPIILPKSKQRIRSSRTYSAPPLSCPNPAPKSIPFFSTTASRPDVFHASHFTRLHLLPRTPPTELSPMQPSDLDIYAENSYFWSPSNSTFYPWTLPPHLVSPDSICSRLPALESFDLIFPQPKTQHSSASSSSDVFGATTAGIVKRVQGGISISGSMRGVRMGLTNEHGALRITNIGGTSLGKSEIVFLEDKVIDKSGAIIDPNFQVVLDNEYVDLIIQYADDIRAAKREEELRQVPIIPETKTALGELLSRLGFTSLETQLNDLLSLYNDDEDETTPTSTSSPRLHAYAGIIPTGIGAVDIPTTTPVFTNIHVLNNPACTPIQSNSIPKTAQVLIVPHGTCAFSQKLQHVPSFIRLVVFLDKNTSTSQGLVQPLLDKENEYDIMAVMAAGGGKEWEREVGSLTLRRRWSVWVKDIRVGNVVVL</sequence>
<evidence type="ECO:0000256" key="5">
    <source>
        <dbReference type="PIRSR" id="PIRSR601382-1"/>
    </source>
</evidence>
<dbReference type="GO" id="GO:0004571">
    <property type="term" value="F:mannosyl-oligosaccharide 1,2-alpha-mannosidase activity"/>
    <property type="evidence" value="ECO:0007669"/>
    <property type="project" value="InterPro"/>
</dbReference>
<dbReference type="OrthoDB" id="8118055at2759"/>
<dbReference type="AlphaFoldDB" id="A0A3N4J9J1"/>
<dbReference type="PANTHER" id="PTHR45679:SF5">
    <property type="entry name" value="ER DEGRADATION-ENHANCING ALPHA-MANNOSIDASE-LIKE PROTEIN 1"/>
    <property type="match status" value="1"/>
</dbReference>
<feature type="region of interest" description="Disordered" evidence="8">
    <location>
        <begin position="251"/>
        <end position="287"/>
    </location>
</feature>
<dbReference type="PRINTS" id="PR00747">
    <property type="entry name" value="GLYHDRLASE47"/>
</dbReference>
<evidence type="ECO:0000256" key="8">
    <source>
        <dbReference type="SAM" id="MobiDB-lite"/>
    </source>
</evidence>
<dbReference type="Proteomes" id="UP000276215">
    <property type="component" value="Unassembled WGS sequence"/>
</dbReference>
<evidence type="ECO:0000313" key="11">
    <source>
        <dbReference type="Proteomes" id="UP000276215"/>
    </source>
</evidence>
<dbReference type="InterPro" id="IPR012341">
    <property type="entry name" value="6hp_glycosidase-like_sf"/>
</dbReference>
<dbReference type="InterPro" id="IPR036026">
    <property type="entry name" value="Seven-hairpin_glycosidases"/>
</dbReference>
<evidence type="ECO:0000313" key="10">
    <source>
        <dbReference type="EMBL" id="RPA93301.1"/>
    </source>
</evidence>
<evidence type="ECO:0000256" key="1">
    <source>
        <dbReference type="ARBA" id="ARBA00004240"/>
    </source>
</evidence>
<dbReference type="STRING" id="1336337.A0A3N4J9J1"/>
<keyword evidence="6" id="KW-0106">Calcium</keyword>
<evidence type="ECO:0000256" key="2">
    <source>
        <dbReference type="ARBA" id="ARBA00007658"/>
    </source>
</evidence>
<proteinExistence type="inferred from homology"/>
<evidence type="ECO:0000256" key="7">
    <source>
        <dbReference type="RuleBase" id="RU361193"/>
    </source>
</evidence>
<feature type="active site" description="Proton donor" evidence="5">
    <location>
        <position position="168"/>
    </location>
</feature>
<dbReference type="SUPFAM" id="SSF48225">
    <property type="entry name" value="Seven-hairpin glycosidases"/>
    <property type="match status" value="1"/>
</dbReference>
<dbReference type="InterPro" id="IPR001382">
    <property type="entry name" value="Glyco_hydro_47"/>
</dbReference>
<dbReference type="PANTHER" id="PTHR45679">
    <property type="entry name" value="ER DEGRADATION-ENHANCING ALPHA-MANNOSIDASE-LIKE PROTEIN 2"/>
    <property type="match status" value="1"/>
</dbReference>
<keyword evidence="4" id="KW-0325">Glycoprotein</keyword>
<evidence type="ECO:0000256" key="3">
    <source>
        <dbReference type="ARBA" id="ARBA00022824"/>
    </source>
</evidence>
<gene>
    <name evidence="10" type="ORF">L873DRAFT_1748802</name>
</gene>
<feature type="signal peptide" evidence="9">
    <location>
        <begin position="1"/>
        <end position="26"/>
    </location>
</feature>
<keyword evidence="7" id="KW-0378">Hydrolase</keyword>
<dbReference type="GO" id="GO:0016020">
    <property type="term" value="C:membrane"/>
    <property type="evidence" value="ECO:0007669"/>
    <property type="project" value="InterPro"/>
</dbReference>
<dbReference type="GO" id="GO:0036503">
    <property type="term" value="P:ERAD pathway"/>
    <property type="evidence" value="ECO:0007669"/>
    <property type="project" value="UniProtKB-ARBA"/>
</dbReference>
<accession>A0A3N4J9J1</accession>
<keyword evidence="6" id="KW-0479">Metal-binding</keyword>